<dbReference type="Proteomes" id="UP000053690">
    <property type="component" value="Unassembled WGS sequence"/>
</dbReference>
<dbReference type="AlphaFoldDB" id="A0A0X3TZ58"/>
<dbReference type="GO" id="GO:0000160">
    <property type="term" value="P:phosphorelay signal transduction system"/>
    <property type="evidence" value="ECO:0007669"/>
    <property type="project" value="InterPro"/>
</dbReference>
<gene>
    <name evidence="4" type="ORF">AVO44_03670</name>
</gene>
<dbReference type="Gene3D" id="3.40.50.2300">
    <property type="match status" value="1"/>
</dbReference>
<dbReference type="RefSeq" id="WP_068332775.1">
    <property type="nucleotide sequence ID" value="NZ_LQBP01000002.1"/>
</dbReference>
<accession>A0A0X3TZ58</accession>
<dbReference type="PANTHER" id="PTHR44591:SF3">
    <property type="entry name" value="RESPONSE REGULATORY DOMAIN-CONTAINING PROTEIN"/>
    <property type="match status" value="1"/>
</dbReference>
<evidence type="ECO:0000313" key="4">
    <source>
        <dbReference type="EMBL" id="KUJ80987.1"/>
    </source>
</evidence>
<evidence type="ECO:0000256" key="1">
    <source>
        <dbReference type="ARBA" id="ARBA00022553"/>
    </source>
</evidence>
<dbReference type="InterPro" id="IPR050595">
    <property type="entry name" value="Bact_response_regulator"/>
</dbReference>
<dbReference type="STRING" id="1685378.AVO44_03670"/>
<dbReference type="Pfam" id="PF00072">
    <property type="entry name" value="Response_reg"/>
    <property type="match status" value="1"/>
</dbReference>
<reference evidence="5" key="1">
    <citation type="submission" date="2015-12" db="EMBL/GenBank/DDBJ databases">
        <authorList>
            <person name="Zhang G."/>
            <person name="Stingl U."/>
        </authorList>
    </citation>
    <scope>NUCLEOTIDE SEQUENCE [LARGE SCALE GENOMIC DNA]</scope>
    <source>
        <strain evidence="5">ZGT108</strain>
    </source>
</reference>
<feature type="domain" description="Response regulatory" evidence="3">
    <location>
        <begin position="2"/>
        <end position="121"/>
    </location>
</feature>
<dbReference type="SMART" id="SM00448">
    <property type="entry name" value="REC"/>
    <property type="match status" value="1"/>
</dbReference>
<keyword evidence="1 2" id="KW-0597">Phosphoprotein</keyword>
<evidence type="ECO:0000313" key="5">
    <source>
        <dbReference type="Proteomes" id="UP000053690"/>
    </source>
</evidence>
<dbReference type="PANTHER" id="PTHR44591">
    <property type="entry name" value="STRESS RESPONSE REGULATOR PROTEIN 1"/>
    <property type="match status" value="1"/>
</dbReference>
<protein>
    <recommendedName>
        <fullName evidence="3">Response regulatory domain-containing protein</fullName>
    </recommendedName>
</protein>
<sequence>MKLLVVDDDPTFTELMVAELSLLGLDSVDVVHSGQDALDCISASQTPYDCYLVDVEMPGMNGVELCERITTNPLTKRAPVIMVSSSASLEHIDGAFAKGATDYLNKPLQRRELQGRMRMVQALATQTSKPTFTSDSNTDALDAVSLSEIPNCIDYLAMQNYVLKLGSLRINSFIAFGIHIVNLSDVFANKDQSGQMDALMDVAEMISESFGGAEFLMSYAGQGDYVILLPRARGFDKDAFEDQLELKFSELTDWYKSAGEVGPVVQIGTPIYRNLLSFKAPDDLLDMAITGARSAQHDTTVSASPKGGFV</sequence>
<dbReference type="InterPro" id="IPR001789">
    <property type="entry name" value="Sig_transdc_resp-reg_receiver"/>
</dbReference>
<dbReference type="CDD" id="cd00156">
    <property type="entry name" value="REC"/>
    <property type="match status" value="1"/>
</dbReference>
<dbReference type="EMBL" id="LQBP01000002">
    <property type="protein sequence ID" value="KUJ80987.1"/>
    <property type="molecule type" value="Genomic_DNA"/>
</dbReference>
<proteinExistence type="predicted"/>
<feature type="modified residue" description="4-aspartylphosphate" evidence="2">
    <location>
        <position position="54"/>
    </location>
</feature>
<dbReference type="SUPFAM" id="SSF52172">
    <property type="entry name" value="CheY-like"/>
    <property type="match status" value="1"/>
</dbReference>
<evidence type="ECO:0000256" key="2">
    <source>
        <dbReference type="PROSITE-ProRule" id="PRU00169"/>
    </source>
</evidence>
<comment type="caution">
    <text evidence="4">The sequence shown here is derived from an EMBL/GenBank/DDBJ whole genome shotgun (WGS) entry which is preliminary data.</text>
</comment>
<organism evidence="4 5">
    <name type="scientific">Ruegeria profundi</name>
    <dbReference type="NCBI Taxonomy" id="1685378"/>
    <lineage>
        <taxon>Bacteria</taxon>
        <taxon>Pseudomonadati</taxon>
        <taxon>Pseudomonadota</taxon>
        <taxon>Alphaproteobacteria</taxon>
        <taxon>Rhodobacterales</taxon>
        <taxon>Roseobacteraceae</taxon>
        <taxon>Ruegeria</taxon>
    </lineage>
</organism>
<dbReference type="InterPro" id="IPR011006">
    <property type="entry name" value="CheY-like_superfamily"/>
</dbReference>
<name>A0A0X3TZ58_9RHOB</name>
<dbReference type="OrthoDB" id="7326651at2"/>
<dbReference type="PROSITE" id="PS50110">
    <property type="entry name" value="RESPONSE_REGULATORY"/>
    <property type="match status" value="1"/>
</dbReference>
<evidence type="ECO:0000259" key="3">
    <source>
        <dbReference type="PROSITE" id="PS50110"/>
    </source>
</evidence>
<keyword evidence="5" id="KW-1185">Reference proteome</keyword>